<dbReference type="GO" id="GO:0008305">
    <property type="term" value="C:integrin complex"/>
    <property type="evidence" value="ECO:0000318"/>
    <property type="project" value="GO_Central"/>
</dbReference>
<keyword evidence="4" id="KW-0677">Repeat</keyword>
<evidence type="ECO:0000256" key="2">
    <source>
        <dbReference type="ARBA" id="ARBA00008054"/>
    </source>
</evidence>
<dbReference type="OMA" id="XLAVLAG"/>
<dbReference type="Gene3D" id="2.130.10.130">
    <property type="entry name" value="Integrin alpha, N-terminal"/>
    <property type="match status" value="1"/>
</dbReference>
<feature type="repeat" description="FG-GAP" evidence="10">
    <location>
        <begin position="188"/>
        <end position="246"/>
    </location>
</feature>
<evidence type="ECO:0000313" key="15">
    <source>
        <dbReference type="Proteomes" id="UP000000305"/>
    </source>
</evidence>
<dbReference type="eggNOG" id="KOG3637">
    <property type="taxonomic scope" value="Eukaryota"/>
</dbReference>
<sequence length="520" mass="56706">MGGLVPPLLLCSPRAGSQAEGECYTSENNLQSFSKTAKGSLKPVLGGPTCLKDDKPNDVASLLYPAAYPFLDKWYLGYAMASGTYGMRKFEQEFLLASVAFHINSSFAGKVYMLNKDTKKEMESLVGYQPGEHFGASLAVSDFTGDGRDDIVVGAPHHTDYNGTELKVEIGAVYIYYQTSKNTFDSQDKPQELRGLTSGSRFGYAVAAIGDTNADGFNDLAIGAPYENDGLGTVYIYQGSENGLRDNPQIISGNMFSPHLKTFGFSIAGGDFDGNKYSDVIIGAYESAAVVYIPARPIAKITSDLNFVSKIIKLQETGKCSITNSTDSVTKIPVACEDINFCITYSGSSVEKEMEFRVTIVLDFNAEKDNSRILFLENNRNQLIRELNFTSGSKKCLANTIYAIPGIQDFASTAQAKMTIEPVDKTTKPNRLLPIFSKENSNIISTNSLTFMIDSKANAVVDAIPWWVYVASGLGAFLILAIITGILYKLGFFKRKKPPTQQTDGEELTKADDSQKETNS</sequence>
<keyword evidence="7 11" id="KW-0472">Membrane</keyword>
<dbReference type="PROSITE" id="PS51470">
    <property type="entry name" value="FG_GAP"/>
    <property type="match status" value="3"/>
</dbReference>
<dbReference type="SUPFAM" id="SSF69318">
    <property type="entry name" value="Integrin alpha N-terminal domain"/>
    <property type="match status" value="1"/>
</dbReference>
<feature type="region of interest" description="Disordered" evidence="12">
    <location>
        <begin position="497"/>
        <end position="520"/>
    </location>
</feature>
<evidence type="ECO:0000256" key="1">
    <source>
        <dbReference type="ARBA" id="ARBA00004479"/>
    </source>
</evidence>
<comment type="subcellular location">
    <subcellularLocation>
        <location evidence="1 11">Membrane</location>
        <topology evidence="1 11">Single-pass type I membrane protein</topology>
    </subcellularLocation>
</comment>
<dbReference type="InterPro" id="IPR013649">
    <property type="entry name" value="Integrin_alpha_Ig-like_1"/>
</dbReference>
<dbReference type="InterPro" id="IPR013517">
    <property type="entry name" value="FG-GAP"/>
</dbReference>
<dbReference type="GO" id="GO:0009986">
    <property type="term" value="C:cell surface"/>
    <property type="evidence" value="ECO:0000318"/>
    <property type="project" value="GO_Central"/>
</dbReference>
<evidence type="ECO:0000256" key="3">
    <source>
        <dbReference type="ARBA" id="ARBA00022729"/>
    </source>
</evidence>
<feature type="repeat" description="FG-GAP" evidence="10">
    <location>
        <begin position="120"/>
        <end position="185"/>
    </location>
</feature>
<keyword evidence="5 11" id="KW-0130">Cell adhesion</keyword>
<dbReference type="GO" id="GO:0031589">
    <property type="term" value="P:cell-substrate adhesion"/>
    <property type="evidence" value="ECO:0007669"/>
    <property type="project" value="UniProtKB-ARBA"/>
</dbReference>
<dbReference type="InterPro" id="IPR032695">
    <property type="entry name" value="Integrin_dom_sf"/>
</dbReference>
<keyword evidence="8 11" id="KW-0675">Receptor</keyword>
<evidence type="ECO:0000256" key="11">
    <source>
        <dbReference type="RuleBase" id="RU003762"/>
    </source>
</evidence>
<comment type="similarity">
    <text evidence="2 11">Belongs to the integrin alpha chain family.</text>
</comment>
<evidence type="ECO:0000256" key="5">
    <source>
        <dbReference type="ARBA" id="ARBA00022889"/>
    </source>
</evidence>
<dbReference type="Pfam" id="PF08441">
    <property type="entry name" value="Integrin_A_Ig_1"/>
    <property type="match status" value="1"/>
</dbReference>
<dbReference type="PRINTS" id="PR01185">
    <property type="entry name" value="INTEGRINA"/>
</dbReference>
<feature type="repeat" description="FG-GAP" evidence="10">
    <location>
        <begin position="249"/>
        <end position="310"/>
    </location>
</feature>
<keyword evidence="6 11" id="KW-0401">Integrin</keyword>
<proteinExistence type="inferred from homology"/>
<dbReference type="InterPro" id="IPR028994">
    <property type="entry name" value="Integrin_alpha_N"/>
</dbReference>
<evidence type="ECO:0000256" key="10">
    <source>
        <dbReference type="PROSITE-ProRule" id="PRU00803"/>
    </source>
</evidence>
<evidence type="ECO:0000256" key="7">
    <source>
        <dbReference type="ARBA" id="ARBA00023136"/>
    </source>
</evidence>
<accession>E9GMZ4</accession>
<dbReference type="PANTHER" id="PTHR23220">
    <property type="entry name" value="INTEGRIN ALPHA"/>
    <property type="match status" value="1"/>
</dbReference>
<keyword evidence="11" id="KW-1133">Transmembrane helix</keyword>
<dbReference type="GO" id="GO:0007229">
    <property type="term" value="P:integrin-mediated signaling pathway"/>
    <property type="evidence" value="ECO:0000318"/>
    <property type="project" value="GO_Central"/>
</dbReference>
<dbReference type="SMART" id="SM00191">
    <property type="entry name" value="Int_alpha"/>
    <property type="match status" value="3"/>
</dbReference>
<dbReference type="EMBL" id="GL732553">
    <property type="protein sequence ID" value="EFX79205.1"/>
    <property type="molecule type" value="Genomic_DNA"/>
</dbReference>
<evidence type="ECO:0000259" key="13">
    <source>
        <dbReference type="Pfam" id="PF08441"/>
    </source>
</evidence>
<evidence type="ECO:0000256" key="6">
    <source>
        <dbReference type="ARBA" id="ARBA00023037"/>
    </source>
</evidence>
<dbReference type="GO" id="GO:0098609">
    <property type="term" value="P:cell-cell adhesion"/>
    <property type="evidence" value="ECO:0000318"/>
    <property type="project" value="GO_Central"/>
</dbReference>
<dbReference type="InterPro" id="IPR018184">
    <property type="entry name" value="Integrin_alpha_C_CS"/>
</dbReference>
<keyword evidence="9" id="KW-0325">Glycoprotein</keyword>
<dbReference type="Pfam" id="PF01839">
    <property type="entry name" value="FG-GAP"/>
    <property type="match status" value="2"/>
</dbReference>
<dbReference type="KEGG" id="dpx:DAPPUDRAFT_245279"/>
<reference evidence="14 15" key="1">
    <citation type="journal article" date="2011" name="Science">
        <title>The ecoresponsive genome of Daphnia pulex.</title>
        <authorList>
            <person name="Colbourne J.K."/>
            <person name="Pfrender M.E."/>
            <person name="Gilbert D."/>
            <person name="Thomas W.K."/>
            <person name="Tucker A."/>
            <person name="Oakley T.H."/>
            <person name="Tokishita S."/>
            <person name="Aerts A."/>
            <person name="Arnold G.J."/>
            <person name="Basu M.K."/>
            <person name="Bauer D.J."/>
            <person name="Caceres C.E."/>
            <person name="Carmel L."/>
            <person name="Casola C."/>
            <person name="Choi J.H."/>
            <person name="Detter J.C."/>
            <person name="Dong Q."/>
            <person name="Dusheyko S."/>
            <person name="Eads B.D."/>
            <person name="Frohlich T."/>
            <person name="Geiler-Samerotte K.A."/>
            <person name="Gerlach D."/>
            <person name="Hatcher P."/>
            <person name="Jogdeo S."/>
            <person name="Krijgsveld J."/>
            <person name="Kriventseva E.V."/>
            <person name="Kultz D."/>
            <person name="Laforsch C."/>
            <person name="Lindquist E."/>
            <person name="Lopez J."/>
            <person name="Manak J.R."/>
            <person name="Muller J."/>
            <person name="Pangilinan J."/>
            <person name="Patwardhan R.P."/>
            <person name="Pitluck S."/>
            <person name="Pritham E.J."/>
            <person name="Rechtsteiner A."/>
            <person name="Rho M."/>
            <person name="Rogozin I.B."/>
            <person name="Sakarya O."/>
            <person name="Salamov A."/>
            <person name="Schaack S."/>
            <person name="Shapiro H."/>
            <person name="Shiga Y."/>
            <person name="Skalitzky C."/>
            <person name="Smith Z."/>
            <person name="Souvorov A."/>
            <person name="Sung W."/>
            <person name="Tang Z."/>
            <person name="Tsuchiya D."/>
            <person name="Tu H."/>
            <person name="Vos H."/>
            <person name="Wang M."/>
            <person name="Wolf Y.I."/>
            <person name="Yamagata H."/>
            <person name="Yamada T."/>
            <person name="Ye Y."/>
            <person name="Shaw J.R."/>
            <person name="Andrews J."/>
            <person name="Crease T.J."/>
            <person name="Tang H."/>
            <person name="Lucas S.M."/>
            <person name="Robertson H.M."/>
            <person name="Bork P."/>
            <person name="Koonin E.V."/>
            <person name="Zdobnov E.M."/>
            <person name="Grigoriev I.V."/>
            <person name="Lynch M."/>
            <person name="Boore J.L."/>
        </authorList>
    </citation>
    <scope>NUCLEOTIDE SEQUENCE [LARGE SCALE GENOMIC DNA]</scope>
</reference>
<dbReference type="InterPro" id="IPR000413">
    <property type="entry name" value="Integrin_alpha"/>
</dbReference>
<dbReference type="AlphaFoldDB" id="E9GMZ4"/>
<dbReference type="InParanoid" id="E9GMZ4"/>
<organism evidence="14 15">
    <name type="scientific">Daphnia pulex</name>
    <name type="common">Water flea</name>
    <dbReference type="NCBI Taxonomy" id="6669"/>
    <lineage>
        <taxon>Eukaryota</taxon>
        <taxon>Metazoa</taxon>
        <taxon>Ecdysozoa</taxon>
        <taxon>Arthropoda</taxon>
        <taxon>Crustacea</taxon>
        <taxon>Branchiopoda</taxon>
        <taxon>Diplostraca</taxon>
        <taxon>Cladocera</taxon>
        <taxon>Anomopoda</taxon>
        <taxon>Daphniidae</taxon>
        <taxon>Daphnia</taxon>
    </lineage>
</organism>
<dbReference type="Gene3D" id="1.20.5.930">
    <property type="entry name" value="Bicelle-embedded integrin alpha(iib) transmembrane segment"/>
    <property type="match status" value="1"/>
</dbReference>
<keyword evidence="11" id="KW-0812">Transmembrane</keyword>
<dbReference type="InterPro" id="IPR013519">
    <property type="entry name" value="Int_alpha_beta-p"/>
</dbReference>
<evidence type="ECO:0000256" key="12">
    <source>
        <dbReference type="SAM" id="MobiDB-lite"/>
    </source>
</evidence>
<name>E9GMZ4_DAPPU</name>
<dbReference type="Proteomes" id="UP000000305">
    <property type="component" value="Unassembled WGS sequence"/>
</dbReference>
<dbReference type="GO" id="GO:0038023">
    <property type="term" value="F:signaling receptor activity"/>
    <property type="evidence" value="ECO:0000318"/>
    <property type="project" value="GO_Central"/>
</dbReference>
<keyword evidence="3" id="KW-0732">Signal</keyword>
<dbReference type="Gene3D" id="2.60.40.1460">
    <property type="entry name" value="Integrin domains. Chain A, domain 2"/>
    <property type="match status" value="1"/>
</dbReference>
<feature type="compositionally biased region" description="Basic and acidic residues" evidence="12">
    <location>
        <begin position="507"/>
        <end position="520"/>
    </location>
</feature>
<dbReference type="PhylomeDB" id="E9GMZ4"/>
<evidence type="ECO:0000256" key="8">
    <source>
        <dbReference type="ARBA" id="ARBA00023170"/>
    </source>
</evidence>
<dbReference type="HOGENOM" id="CLU_524055_0_0_1"/>
<dbReference type="GO" id="GO:0007157">
    <property type="term" value="P:heterophilic cell-cell adhesion via plasma membrane cell adhesion molecules"/>
    <property type="evidence" value="ECO:0007669"/>
    <property type="project" value="UniProtKB-ARBA"/>
</dbReference>
<feature type="domain" description="Integrin alpha first immunoglubulin-like" evidence="13">
    <location>
        <begin position="295"/>
        <end position="441"/>
    </location>
</feature>
<dbReference type="PROSITE" id="PS00242">
    <property type="entry name" value="INTEGRIN_ALPHA"/>
    <property type="match status" value="1"/>
</dbReference>
<keyword evidence="15" id="KW-1185">Reference proteome</keyword>
<dbReference type="GO" id="GO:0048513">
    <property type="term" value="P:animal organ development"/>
    <property type="evidence" value="ECO:0007669"/>
    <property type="project" value="UniProtKB-ARBA"/>
</dbReference>
<dbReference type="SUPFAM" id="SSF69179">
    <property type="entry name" value="Integrin domains"/>
    <property type="match status" value="1"/>
</dbReference>
<feature type="transmembrane region" description="Helical" evidence="11">
    <location>
        <begin position="466"/>
        <end position="488"/>
    </location>
</feature>
<gene>
    <name evidence="14" type="ORF">DAPPUDRAFT_245279</name>
</gene>
<dbReference type="PANTHER" id="PTHR23220:SF133">
    <property type="entry name" value="INTEGRIN ALPHA-PS2"/>
    <property type="match status" value="1"/>
</dbReference>
<dbReference type="OrthoDB" id="5573735at2759"/>
<evidence type="ECO:0000256" key="9">
    <source>
        <dbReference type="ARBA" id="ARBA00023180"/>
    </source>
</evidence>
<evidence type="ECO:0000256" key="4">
    <source>
        <dbReference type="ARBA" id="ARBA00022737"/>
    </source>
</evidence>
<protein>
    <recommendedName>
        <fullName evidence="13">Integrin alpha first immunoglubulin-like domain-containing protein</fullName>
    </recommendedName>
</protein>
<evidence type="ECO:0000313" key="14">
    <source>
        <dbReference type="EMBL" id="EFX79205.1"/>
    </source>
</evidence>
<dbReference type="STRING" id="6669.E9GMZ4"/>